<dbReference type="GeneID" id="59346219"/>
<dbReference type="EMBL" id="JACAZF010000006">
    <property type="protein sequence ID" value="KAF7301347.1"/>
    <property type="molecule type" value="Genomic_DNA"/>
</dbReference>
<comment type="pathway">
    <text evidence="2 7">Energy metabolism; oxidative phosphorylation.</text>
</comment>
<comment type="similarity">
    <text evidence="3 7">Belongs to the cytochrome c oxidase VIIc family.</text>
</comment>
<dbReference type="GO" id="GO:0045277">
    <property type="term" value="C:respiratory chain complex IV"/>
    <property type="evidence" value="ECO:0007669"/>
    <property type="project" value="UniProtKB-UniRule"/>
</dbReference>
<evidence type="ECO:0000313" key="8">
    <source>
        <dbReference type="EMBL" id="KAF7301347.1"/>
    </source>
</evidence>
<gene>
    <name evidence="8" type="ORF">MIND_00699900</name>
</gene>
<comment type="caution">
    <text evidence="8">The sequence shown here is derived from an EMBL/GenBank/DDBJ whole genome shotgun (WGS) entry which is preliminary data.</text>
</comment>
<sequence length="72" mass="7863">MLARVVARPAIRQLHTTARLRSGHGDYNHLPFKVPFQGAAATPFGLKMIAFLSFGFAVPFVAVKLTQLKRGA</sequence>
<evidence type="ECO:0000256" key="2">
    <source>
        <dbReference type="ARBA" id="ARBA00004673"/>
    </source>
</evidence>
<keyword evidence="7" id="KW-0809">Transit peptide</keyword>
<comment type="subunit">
    <text evidence="7">Component of the cytochrome c oxidase (complex IV, CIV), a multisubunit enzyme composed of a catalytic core of 3 subunits and several supernumerary subunits. The complex exists as a monomer or a dimer and forms supercomplexes (SCs) in the inner mitochondrial membrane with ubiquinol-cytochrome c oxidoreductase (cytochrome b-c1 complex, complex III, CIII).</text>
</comment>
<dbReference type="Gene3D" id="4.10.49.10">
    <property type="entry name" value="Cytochrome c oxidase subunit VIIc"/>
    <property type="match status" value="1"/>
</dbReference>
<evidence type="ECO:0000256" key="4">
    <source>
        <dbReference type="ARBA" id="ARBA00022792"/>
    </source>
</evidence>
<keyword evidence="7" id="KW-1133">Transmembrane helix</keyword>
<dbReference type="Proteomes" id="UP000636479">
    <property type="component" value="Unassembled WGS sequence"/>
</dbReference>
<feature type="transmembrane region" description="Helical" evidence="7">
    <location>
        <begin position="44"/>
        <end position="63"/>
    </location>
</feature>
<evidence type="ECO:0000256" key="1">
    <source>
        <dbReference type="ARBA" id="ARBA00004434"/>
    </source>
</evidence>
<reference evidence="8" key="1">
    <citation type="submission" date="2020-05" db="EMBL/GenBank/DDBJ databases">
        <title>Mycena genomes resolve the evolution of fungal bioluminescence.</title>
        <authorList>
            <person name="Tsai I.J."/>
        </authorList>
    </citation>
    <scope>NUCLEOTIDE SEQUENCE</scope>
    <source>
        <strain evidence="8">171206Taipei</strain>
    </source>
</reference>
<comment type="subcellular location">
    <subcellularLocation>
        <location evidence="1 7">Mitochondrion inner membrane</location>
        <topology evidence="1 7">Single-pass membrane protein</topology>
    </subcellularLocation>
</comment>
<accession>A0A8H6SN82</accession>
<dbReference type="GO" id="GO:0005743">
    <property type="term" value="C:mitochondrial inner membrane"/>
    <property type="evidence" value="ECO:0007669"/>
    <property type="project" value="UniProtKB-SubCell"/>
</dbReference>
<proteinExistence type="inferred from homology"/>
<dbReference type="RefSeq" id="XP_037219347.1">
    <property type="nucleotide sequence ID" value="XM_037363703.1"/>
</dbReference>
<dbReference type="UniPathway" id="UPA00705"/>
<dbReference type="AlphaFoldDB" id="A0A8H6SN82"/>
<keyword evidence="9" id="KW-1185">Reference proteome</keyword>
<comment type="function">
    <text evidence="7">Component of the cytochrome c oxidase, the last enzyme in the mitochondrial electron transport chain which drives oxidative phosphorylation. The respiratory chain contains 3 multisubunit complexes succinate dehydrogenase (complex II, CII), ubiquinol-cytochrome c oxidoreductase (cytochrome b-c1 complex, complex III, CIII) and cytochrome c oxidase (complex IV, CIV), that cooperate to transfer electrons derived from NADH and succinate to molecular oxygen, creating an electrochemical gradient over the inner membrane that drives transmembrane transport and the ATP synthase. Cytochrome c oxidase is the component of the respiratory chain that catalyzes the reduction of oxygen to water. Electrons originating from reduced cytochrome c in the intermembrane space (IMS) are transferred via the dinuclear copper A center (CU(A)) of subunit 2 and heme A of subunit 1 to the active site in subunit 1, a binuclear center (BNC) formed by heme A3 and copper B (CU(B)). The BNC reduces molecular oxygen to 2 water molecules using 4 electrons from cytochrome c in the IMS and 4 protons from the mitochondrial matrix.</text>
</comment>
<name>A0A8H6SN82_9AGAR</name>
<keyword evidence="7" id="KW-0812">Transmembrane</keyword>
<evidence type="ECO:0000256" key="6">
    <source>
        <dbReference type="ARBA" id="ARBA00023136"/>
    </source>
</evidence>
<keyword evidence="4 7" id="KW-0999">Mitochondrion inner membrane</keyword>
<organism evidence="8 9">
    <name type="scientific">Mycena indigotica</name>
    <dbReference type="NCBI Taxonomy" id="2126181"/>
    <lineage>
        <taxon>Eukaryota</taxon>
        <taxon>Fungi</taxon>
        <taxon>Dikarya</taxon>
        <taxon>Basidiomycota</taxon>
        <taxon>Agaricomycotina</taxon>
        <taxon>Agaricomycetes</taxon>
        <taxon>Agaricomycetidae</taxon>
        <taxon>Agaricales</taxon>
        <taxon>Marasmiineae</taxon>
        <taxon>Mycenaceae</taxon>
        <taxon>Mycena</taxon>
    </lineage>
</organism>
<evidence type="ECO:0000256" key="7">
    <source>
        <dbReference type="RuleBase" id="RU368123"/>
    </source>
</evidence>
<keyword evidence="6 7" id="KW-0472">Membrane</keyword>
<dbReference type="Pfam" id="PF02935">
    <property type="entry name" value="COX7C"/>
    <property type="match status" value="1"/>
</dbReference>
<dbReference type="InterPro" id="IPR004202">
    <property type="entry name" value="COX7C/Cox8"/>
</dbReference>
<dbReference type="OrthoDB" id="9974841at2759"/>
<dbReference type="GO" id="GO:0006123">
    <property type="term" value="P:mitochondrial electron transport, cytochrome c to oxygen"/>
    <property type="evidence" value="ECO:0007669"/>
    <property type="project" value="UniProtKB-UniRule"/>
</dbReference>
<keyword evidence="5 7" id="KW-0496">Mitochondrion</keyword>
<evidence type="ECO:0000313" key="9">
    <source>
        <dbReference type="Proteomes" id="UP000636479"/>
    </source>
</evidence>
<evidence type="ECO:0000256" key="3">
    <source>
        <dbReference type="ARBA" id="ARBA00010514"/>
    </source>
</evidence>
<dbReference type="InterPro" id="IPR036636">
    <property type="entry name" value="COX7C/Cox8_sf"/>
</dbReference>
<protein>
    <recommendedName>
        <fullName evidence="7">Cytochrome c oxidase subunit 8, mitochondrial</fullName>
    </recommendedName>
    <alternativeName>
        <fullName evidence="7">Cytochrome c oxidase polypeptide VIII</fullName>
    </alternativeName>
</protein>
<evidence type="ECO:0000256" key="5">
    <source>
        <dbReference type="ARBA" id="ARBA00023128"/>
    </source>
</evidence>